<keyword evidence="6" id="KW-1185">Reference proteome</keyword>
<dbReference type="PANTHER" id="PTHR48024">
    <property type="entry name" value="GEO13361P1-RELATED"/>
    <property type="match status" value="1"/>
</dbReference>
<protein>
    <recommendedName>
        <fullName evidence="4">RRM domain-containing protein</fullName>
    </recommendedName>
</protein>
<dbReference type="STRING" id="13333.W1NFP8"/>
<dbReference type="OrthoDB" id="1875751at2759"/>
<evidence type="ECO:0000256" key="2">
    <source>
        <dbReference type="PROSITE-ProRule" id="PRU00176"/>
    </source>
</evidence>
<dbReference type="Gene3D" id="3.30.70.330">
    <property type="match status" value="2"/>
</dbReference>
<sequence>MGQKRKADQDHNPSSSDSEEEAEPEAPHHRNSIIEEGEEEDIDELLEPFTKDQLVELIKTAISLEPNVLNEARSLADRDPSHRKLFVHGLGWDTTSETLTSTFSSYGEIEDCNVVSDKSTGKSKGYGFILFKHRHSAKKALISPQKKIDGRMTACQFASSGPTETLAKKTQNPTSNENLARKIYVGNVLSDIAPEKIHTFFSKYGEIEEGPLGFDRNTGKAKGFALFVYKSSESAKRALAEPNKIFEGHKLYCQRATDNTNKQKNGPMGLGLGPGESVQSNAPALIGQAPGQGLLVNGLTPGLGPAFVGLNPMAAAFGAVLNPALAMGQNGVAQSLGLGGNFGNLASGYGNFQGLGVAYQPQGAGIVGFAPQVAMGAYQGSAQMGGNRPQQQGVGNLGNGGPPYVAH</sequence>
<dbReference type="InterPro" id="IPR050886">
    <property type="entry name" value="RNA-binding_reg"/>
</dbReference>
<evidence type="ECO:0000313" key="6">
    <source>
        <dbReference type="Proteomes" id="UP000017836"/>
    </source>
</evidence>
<feature type="region of interest" description="Disordered" evidence="3">
    <location>
        <begin position="380"/>
        <end position="407"/>
    </location>
</feature>
<dbReference type="Proteomes" id="UP000017836">
    <property type="component" value="Unassembled WGS sequence"/>
</dbReference>
<evidence type="ECO:0000313" key="5">
    <source>
        <dbReference type="EMBL" id="ERM94283.1"/>
    </source>
</evidence>
<reference evidence="6" key="1">
    <citation type="journal article" date="2013" name="Science">
        <title>The Amborella genome and the evolution of flowering plants.</title>
        <authorList>
            <consortium name="Amborella Genome Project"/>
        </authorList>
    </citation>
    <scope>NUCLEOTIDE SEQUENCE [LARGE SCALE GENOMIC DNA]</scope>
</reference>
<dbReference type="SMART" id="SM00360">
    <property type="entry name" value="RRM"/>
    <property type="match status" value="2"/>
</dbReference>
<dbReference type="PANTHER" id="PTHR48024:SF9">
    <property type="entry name" value="UBP1-ASSOCIATED PROTEINS 1A-RELATED"/>
    <property type="match status" value="1"/>
</dbReference>
<name>W1NFP8_AMBTC</name>
<dbReference type="Pfam" id="PF00076">
    <property type="entry name" value="RRM_1"/>
    <property type="match status" value="2"/>
</dbReference>
<evidence type="ECO:0000259" key="4">
    <source>
        <dbReference type="PROSITE" id="PS50102"/>
    </source>
</evidence>
<feature type="domain" description="RRM" evidence="4">
    <location>
        <begin position="181"/>
        <end position="258"/>
    </location>
</feature>
<dbReference type="OMA" id="WETKSED"/>
<dbReference type="PROSITE" id="PS50102">
    <property type="entry name" value="RRM"/>
    <property type="match status" value="2"/>
</dbReference>
<dbReference type="EMBL" id="KI397513">
    <property type="protein sequence ID" value="ERM94283.1"/>
    <property type="molecule type" value="Genomic_DNA"/>
</dbReference>
<dbReference type="eggNOG" id="KOG0118">
    <property type="taxonomic scope" value="Eukaryota"/>
</dbReference>
<evidence type="ECO:0000256" key="3">
    <source>
        <dbReference type="SAM" id="MobiDB-lite"/>
    </source>
</evidence>
<feature type="region of interest" description="Disordered" evidence="3">
    <location>
        <begin position="1"/>
        <end position="39"/>
    </location>
</feature>
<dbReference type="InterPro" id="IPR035979">
    <property type="entry name" value="RBD_domain_sf"/>
</dbReference>
<dbReference type="KEGG" id="atr:18422168"/>
<dbReference type="SUPFAM" id="SSF54928">
    <property type="entry name" value="RNA-binding domain, RBD"/>
    <property type="match status" value="2"/>
</dbReference>
<gene>
    <name evidence="5" type="ORF">AMTR_s00010p00228950</name>
</gene>
<accession>W1NFP8</accession>
<keyword evidence="1 2" id="KW-0694">RNA-binding</keyword>
<dbReference type="GO" id="GO:0003723">
    <property type="term" value="F:RNA binding"/>
    <property type="evidence" value="ECO:0007669"/>
    <property type="project" value="UniProtKB-UniRule"/>
</dbReference>
<feature type="compositionally biased region" description="Basic and acidic residues" evidence="3">
    <location>
        <begin position="1"/>
        <end position="11"/>
    </location>
</feature>
<proteinExistence type="predicted"/>
<dbReference type="HOGENOM" id="CLU_012062_1_6_1"/>
<dbReference type="InterPro" id="IPR012677">
    <property type="entry name" value="Nucleotide-bd_a/b_plait_sf"/>
</dbReference>
<organism evidence="5 6">
    <name type="scientific">Amborella trichopoda</name>
    <dbReference type="NCBI Taxonomy" id="13333"/>
    <lineage>
        <taxon>Eukaryota</taxon>
        <taxon>Viridiplantae</taxon>
        <taxon>Streptophyta</taxon>
        <taxon>Embryophyta</taxon>
        <taxon>Tracheophyta</taxon>
        <taxon>Spermatophyta</taxon>
        <taxon>Magnoliopsida</taxon>
        <taxon>Amborellales</taxon>
        <taxon>Amborellaceae</taxon>
        <taxon>Amborella</taxon>
    </lineage>
</organism>
<dbReference type="InterPro" id="IPR000504">
    <property type="entry name" value="RRM_dom"/>
</dbReference>
<evidence type="ECO:0000256" key="1">
    <source>
        <dbReference type="ARBA" id="ARBA00022884"/>
    </source>
</evidence>
<dbReference type="AlphaFoldDB" id="W1NFP8"/>
<feature type="domain" description="RRM" evidence="4">
    <location>
        <begin position="83"/>
        <end position="160"/>
    </location>
</feature>
<dbReference type="Gramene" id="ERM94283">
    <property type="protein sequence ID" value="ERM94283"/>
    <property type="gene ID" value="AMTR_s00010p00228950"/>
</dbReference>